<evidence type="ECO:0000313" key="1">
    <source>
        <dbReference type="EMBL" id="MBC9714455.1"/>
    </source>
</evidence>
<comment type="caution">
    <text evidence="1">The sequence shown here is derived from an EMBL/GenBank/DDBJ whole genome shotgun (WGS) entry which is preliminary data.</text>
</comment>
<organism evidence="1 2">
    <name type="scientific">Streptomyces polyasparticus</name>
    <dbReference type="NCBI Taxonomy" id="2767826"/>
    <lineage>
        <taxon>Bacteria</taxon>
        <taxon>Bacillati</taxon>
        <taxon>Actinomycetota</taxon>
        <taxon>Actinomycetes</taxon>
        <taxon>Kitasatosporales</taxon>
        <taxon>Streptomycetaceae</taxon>
        <taxon>Streptomyces</taxon>
    </lineage>
</organism>
<dbReference type="Proteomes" id="UP000642284">
    <property type="component" value="Unassembled WGS sequence"/>
</dbReference>
<evidence type="ECO:0000313" key="2">
    <source>
        <dbReference type="Proteomes" id="UP000642284"/>
    </source>
</evidence>
<dbReference type="RefSeq" id="WP_187814886.1">
    <property type="nucleotide sequence ID" value="NZ_JACTVJ010000007.1"/>
</dbReference>
<keyword evidence="2" id="KW-1185">Reference proteome</keyword>
<gene>
    <name evidence="1" type="ORF">H9Y04_17995</name>
</gene>
<dbReference type="EMBL" id="JACTVJ010000007">
    <property type="protein sequence ID" value="MBC9714455.1"/>
    <property type="molecule type" value="Genomic_DNA"/>
</dbReference>
<sequence>MSSTALRPRVIALLADVDTTHPAGPQQLHHLDGRVFTDAEYDLVADATPGEISIAVEYRLPGVYEGLGNSHRAAKANIDRFMKYAVHAPDDSVDAVLDLITDEDWAEVERLSALHCTLRTLDED</sequence>
<accession>A0ABR7SG42</accession>
<reference evidence="1 2" key="1">
    <citation type="submission" date="2020-08" db="EMBL/GenBank/DDBJ databases">
        <title>Genemic of Streptomyces polyaspartic.</title>
        <authorList>
            <person name="Liu W."/>
        </authorList>
    </citation>
    <scope>NUCLEOTIDE SEQUENCE [LARGE SCALE GENOMIC DNA]</scope>
    <source>
        <strain evidence="1 2">TRM66268-LWL</strain>
    </source>
</reference>
<protein>
    <submittedName>
        <fullName evidence="1">Uncharacterized protein</fullName>
    </submittedName>
</protein>
<name>A0ABR7SG42_9ACTN</name>
<proteinExistence type="predicted"/>